<organism evidence="1">
    <name type="scientific">uncultured Caudovirales phage</name>
    <dbReference type="NCBI Taxonomy" id="2100421"/>
    <lineage>
        <taxon>Viruses</taxon>
        <taxon>Duplodnaviria</taxon>
        <taxon>Heunggongvirae</taxon>
        <taxon>Uroviricota</taxon>
        <taxon>Caudoviricetes</taxon>
        <taxon>Peduoviridae</taxon>
        <taxon>Maltschvirus</taxon>
        <taxon>Maltschvirus maltsch</taxon>
    </lineage>
</organism>
<dbReference type="Gene3D" id="3.30.390.80">
    <property type="entry name" value="DNA repair protein Rad52/59/22"/>
    <property type="match status" value="1"/>
</dbReference>
<dbReference type="InterPro" id="IPR042525">
    <property type="entry name" value="Rad52_Rad59_Rad22_sf"/>
</dbReference>
<name>A0A6J5LKM9_9CAUD</name>
<dbReference type="EMBL" id="LR796257">
    <property type="protein sequence ID" value="CAB4132169.1"/>
    <property type="molecule type" value="Genomic_DNA"/>
</dbReference>
<dbReference type="GO" id="GO:0006310">
    <property type="term" value="P:DNA recombination"/>
    <property type="evidence" value="ECO:0007669"/>
    <property type="project" value="UniProtKB-ARBA"/>
</dbReference>
<proteinExistence type="predicted"/>
<evidence type="ECO:0000313" key="1">
    <source>
        <dbReference type="EMBL" id="CAB4132169.1"/>
    </source>
</evidence>
<gene>
    <name evidence="1" type="ORF">UFOVP136_62</name>
</gene>
<accession>A0A6J5LKM9</accession>
<protein>
    <submittedName>
        <fullName evidence="1">Uncharacterized protein</fullName>
    </submittedName>
</protein>
<reference evidence="1" key="1">
    <citation type="submission" date="2020-04" db="EMBL/GenBank/DDBJ databases">
        <authorList>
            <person name="Chiriac C."/>
            <person name="Salcher M."/>
            <person name="Ghai R."/>
            <person name="Kavagutti S V."/>
        </authorList>
    </citation>
    <scope>NUCLEOTIDE SEQUENCE</scope>
</reference>
<sequence length="261" mass="29154">MITTQNSQLPTLAELYSDNLEQAVKLEQFTLLLNQPPKQEWIKKHPFIKDYYYLPADKIEYLLKAIFKEYKIEITGQGTAFNGVWVTVRIHYRHPITKEWLFHDGIGAAQLQTAKGTSPADLANINNGALSMAFPIAKTVAIKDAADHFGTLFGSNVNRKDVVNYNADQSLLPPEPLNTDYIEECAQWFKTTPTDYPTLAGIIETLATEYLIETTSACINKIMSVDDLSGIAAVLTSKPESKSVFLQVRHLFTARKQALGG</sequence>
<dbReference type="GO" id="GO:0006302">
    <property type="term" value="P:double-strand break repair"/>
    <property type="evidence" value="ECO:0007669"/>
    <property type="project" value="UniProtKB-ARBA"/>
</dbReference>